<comment type="caution">
    <text evidence="2">The sequence shown here is derived from an EMBL/GenBank/DDBJ whole genome shotgun (WGS) entry which is preliminary data.</text>
</comment>
<dbReference type="AlphaFoldDB" id="A0A9P3LLJ8"/>
<evidence type="ECO:0000313" key="3">
    <source>
        <dbReference type="Proteomes" id="UP000703269"/>
    </source>
</evidence>
<feature type="region of interest" description="Disordered" evidence="1">
    <location>
        <begin position="234"/>
        <end position="330"/>
    </location>
</feature>
<keyword evidence="3" id="KW-1185">Reference proteome</keyword>
<feature type="compositionally biased region" description="Low complexity" evidence="1">
    <location>
        <begin position="311"/>
        <end position="328"/>
    </location>
</feature>
<protein>
    <submittedName>
        <fullName evidence="2">Uncharacterized protein</fullName>
    </submittedName>
</protein>
<evidence type="ECO:0000256" key="1">
    <source>
        <dbReference type="SAM" id="MobiDB-lite"/>
    </source>
</evidence>
<dbReference type="EMBL" id="BPQB01000094">
    <property type="protein sequence ID" value="GJE98769.1"/>
    <property type="molecule type" value="Genomic_DNA"/>
</dbReference>
<name>A0A9P3LLJ8_9APHY</name>
<feature type="compositionally biased region" description="Pro residues" evidence="1">
    <location>
        <begin position="234"/>
        <end position="256"/>
    </location>
</feature>
<dbReference type="Proteomes" id="UP000703269">
    <property type="component" value="Unassembled WGS sequence"/>
</dbReference>
<accession>A0A9P3LLJ8</accession>
<dbReference type="OrthoDB" id="3039495at2759"/>
<gene>
    <name evidence="2" type="ORF">PsYK624_150050</name>
</gene>
<organism evidence="2 3">
    <name type="scientific">Phanerochaete sordida</name>
    <dbReference type="NCBI Taxonomy" id="48140"/>
    <lineage>
        <taxon>Eukaryota</taxon>
        <taxon>Fungi</taxon>
        <taxon>Dikarya</taxon>
        <taxon>Basidiomycota</taxon>
        <taxon>Agaricomycotina</taxon>
        <taxon>Agaricomycetes</taxon>
        <taxon>Polyporales</taxon>
        <taxon>Phanerochaetaceae</taxon>
        <taxon>Phanerochaete</taxon>
    </lineage>
</organism>
<evidence type="ECO:0000313" key="2">
    <source>
        <dbReference type="EMBL" id="GJE98769.1"/>
    </source>
</evidence>
<proteinExistence type="predicted"/>
<sequence length="418" mass="46318">MPRNIPGQFYTILQPRPTSALRSDVIFIDIEREQHTATPASPPPTTTTTTTTVTAVEVGEDDEETMYENHDNELIHRLRLLNIGTDPHNYERLRPRWHFELAPQVPLDPMGQIITEWLIIVIGMYTGVFPGYMWNMISIYVDGFCGAEFRTVGSYIVAITIWKDCCLRGKVWGSIAPESVVGKYRRYVPPTLATYMQQRECAAPNSPISASSAADEGVTSFFVPHYDFRPLPLPPRYTPAPVQGPTPAPGPPPPVDPVEDATRGMPSVRRQSPVFRDLPGCPPYTGPTAPGGRPYRETYGSNERRWGRPDGSGSDSVDSTSVTGSAATHGEATERLWARHICQQRLGPPGPTGLRCRYSNSFWVVVVGDEPGVYSTLHSACDALGVDPRARWSTFTTWCEAQDYFLDAEEDGDVVELS</sequence>
<reference evidence="2 3" key="1">
    <citation type="submission" date="2021-08" db="EMBL/GenBank/DDBJ databases">
        <title>Draft Genome Sequence of Phanerochaete sordida strain YK-624.</title>
        <authorList>
            <person name="Mori T."/>
            <person name="Dohra H."/>
            <person name="Suzuki T."/>
            <person name="Kawagishi H."/>
            <person name="Hirai H."/>
        </authorList>
    </citation>
    <scope>NUCLEOTIDE SEQUENCE [LARGE SCALE GENOMIC DNA]</scope>
    <source>
        <strain evidence="2 3">YK-624</strain>
    </source>
</reference>